<evidence type="ECO:0000256" key="3">
    <source>
        <dbReference type="ARBA" id="ARBA00022448"/>
    </source>
</evidence>
<dbReference type="OrthoDB" id="9799958at2"/>
<dbReference type="RefSeq" id="WP_044224676.1">
    <property type="nucleotide sequence ID" value="NZ_CAKZLC010000491.1"/>
</dbReference>
<dbReference type="AlphaFoldDB" id="A0A098S337"/>
<evidence type="ECO:0000313" key="11">
    <source>
        <dbReference type="Proteomes" id="UP000029736"/>
    </source>
</evidence>
<evidence type="ECO:0000256" key="1">
    <source>
        <dbReference type="ARBA" id="ARBA00004651"/>
    </source>
</evidence>
<evidence type="ECO:0000256" key="9">
    <source>
        <dbReference type="SAM" id="Phobius"/>
    </source>
</evidence>
<dbReference type="InterPro" id="IPR007208">
    <property type="entry name" value="MrpF/PhaF-like"/>
</dbReference>
<comment type="similarity">
    <text evidence="2 8">Belongs to the CPA3 antiporters (TC 2.A.63) subunit F family.</text>
</comment>
<dbReference type="PANTHER" id="PTHR34702">
    <property type="entry name" value="NA(+)/H(+) ANTIPORTER SUBUNIT F1"/>
    <property type="match status" value="1"/>
</dbReference>
<keyword evidence="8" id="KW-0406">Ion transport</keyword>
<proteinExistence type="inferred from homology"/>
<keyword evidence="6 9" id="KW-1133">Transmembrane helix</keyword>
<keyword evidence="8" id="KW-0050">Antiport</keyword>
<dbReference type="STRING" id="1524460.IX84_20560"/>
<comment type="subcellular location">
    <subcellularLocation>
        <location evidence="1 8">Cell membrane</location>
        <topology evidence="1 8">Multi-pass membrane protein</topology>
    </subcellularLocation>
</comment>
<evidence type="ECO:0000256" key="8">
    <source>
        <dbReference type="PIRNR" id="PIRNR028784"/>
    </source>
</evidence>
<organism evidence="10 11">
    <name type="scientific">Phaeodactylibacter xiamenensis</name>
    <dbReference type="NCBI Taxonomy" id="1524460"/>
    <lineage>
        <taxon>Bacteria</taxon>
        <taxon>Pseudomonadati</taxon>
        <taxon>Bacteroidota</taxon>
        <taxon>Saprospiria</taxon>
        <taxon>Saprospirales</taxon>
        <taxon>Haliscomenobacteraceae</taxon>
        <taxon>Phaeodactylibacter</taxon>
    </lineage>
</organism>
<evidence type="ECO:0008006" key="12">
    <source>
        <dbReference type="Google" id="ProtNLM"/>
    </source>
</evidence>
<keyword evidence="3 8" id="KW-0813">Transport</keyword>
<keyword evidence="7 8" id="KW-0472">Membrane</keyword>
<reference evidence="10 11" key="1">
    <citation type="journal article" date="2014" name="Int. J. Syst. Evol. Microbiol.">
        <title>Phaeodactylibacter xiamenensis gen. nov., sp. nov., a member of the family Saprospiraceae isolated from the marine alga Phaeodactylum tricornutum.</title>
        <authorList>
            <person name="Chen Z.Jr."/>
            <person name="Lei X."/>
            <person name="Lai Q."/>
            <person name="Li Y."/>
            <person name="Zhang B."/>
            <person name="Zhang J."/>
            <person name="Zhang H."/>
            <person name="Yang L."/>
            <person name="Zheng W."/>
            <person name="Tian Y."/>
            <person name="Yu Z."/>
            <person name="Xu H.Jr."/>
            <person name="Zheng T."/>
        </authorList>
    </citation>
    <scope>NUCLEOTIDE SEQUENCE [LARGE SCALE GENOMIC DNA]</scope>
    <source>
        <strain evidence="10 11">KD52</strain>
    </source>
</reference>
<dbReference type="PIRSF" id="PIRSF028784">
    <property type="entry name" value="MrpF"/>
    <property type="match status" value="1"/>
</dbReference>
<dbReference type="PANTHER" id="PTHR34702:SF1">
    <property type="entry name" value="NA(+)_H(+) ANTIPORTER SUBUNIT F"/>
    <property type="match status" value="1"/>
</dbReference>
<dbReference type="Pfam" id="PF04066">
    <property type="entry name" value="MrpF_PhaF"/>
    <property type="match status" value="1"/>
</dbReference>
<dbReference type="Proteomes" id="UP000029736">
    <property type="component" value="Unassembled WGS sequence"/>
</dbReference>
<comment type="caution">
    <text evidence="10">The sequence shown here is derived from an EMBL/GenBank/DDBJ whole genome shotgun (WGS) entry which is preliminary data.</text>
</comment>
<evidence type="ECO:0000256" key="6">
    <source>
        <dbReference type="ARBA" id="ARBA00022989"/>
    </source>
</evidence>
<evidence type="ECO:0000256" key="2">
    <source>
        <dbReference type="ARBA" id="ARBA00009212"/>
    </source>
</evidence>
<dbReference type="GO" id="GO:0015385">
    <property type="term" value="F:sodium:proton antiporter activity"/>
    <property type="evidence" value="ECO:0007669"/>
    <property type="project" value="TreeGrafter"/>
</dbReference>
<evidence type="ECO:0000256" key="5">
    <source>
        <dbReference type="ARBA" id="ARBA00022692"/>
    </source>
</evidence>
<sequence length="96" mass="10704">MSLFTIAAYIAIAIISISTILTLVRFFKGPSLPDRIISLDVFSANLLAVLAIYSVLSEEKAYLNVALIMSLIAFVGTMTFAYYLVQKREKSKNYDQ</sequence>
<keyword evidence="4 8" id="KW-1003">Cell membrane</keyword>
<name>A0A098S337_9BACT</name>
<dbReference type="GO" id="GO:0005886">
    <property type="term" value="C:plasma membrane"/>
    <property type="evidence" value="ECO:0007669"/>
    <property type="project" value="UniProtKB-SubCell"/>
</dbReference>
<evidence type="ECO:0000256" key="7">
    <source>
        <dbReference type="ARBA" id="ARBA00023136"/>
    </source>
</evidence>
<feature type="transmembrane region" description="Helical" evidence="9">
    <location>
        <begin position="36"/>
        <end position="56"/>
    </location>
</feature>
<gene>
    <name evidence="10" type="ORF">IX84_20560</name>
</gene>
<protein>
    <recommendedName>
        <fullName evidence="12">Cation:proton antiporter</fullName>
    </recommendedName>
</protein>
<keyword evidence="11" id="KW-1185">Reference proteome</keyword>
<feature type="transmembrane region" description="Helical" evidence="9">
    <location>
        <begin position="6"/>
        <end position="24"/>
    </location>
</feature>
<dbReference type="EMBL" id="JPOS01000077">
    <property type="protein sequence ID" value="KGE86550.1"/>
    <property type="molecule type" value="Genomic_DNA"/>
</dbReference>
<evidence type="ECO:0000313" key="10">
    <source>
        <dbReference type="EMBL" id="KGE86550.1"/>
    </source>
</evidence>
<feature type="transmembrane region" description="Helical" evidence="9">
    <location>
        <begin position="62"/>
        <end position="85"/>
    </location>
</feature>
<evidence type="ECO:0000256" key="4">
    <source>
        <dbReference type="ARBA" id="ARBA00022475"/>
    </source>
</evidence>
<keyword evidence="5 9" id="KW-0812">Transmembrane</keyword>
<accession>A0A098S337</accession>